<dbReference type="SUPFAM" id="SSF69786">
    <property type="entry name" value="YggU-like"/>
    <property type="match status" value="1"/>
</dbReference>
<evidence type="ECO:0000313" key="3">
    <source>
        <dbReference type="EMBL" id="CAA9457005.1"/>
    </source>
</evidence>
<dbReference type="InterPro" id="IPR003746">
    <property type="entry name" value="DUF167"/>
</dbReference>
<dbReference type="AlphaFoldDB" id="A0A6J4R2C3"/>
<sequence>MAESGDFVRPTKDGVYVKLRVSPGAKNTEVKGLYGEEALKLSVAAPPTDGKANAEIERYLSSLFGVARSGVAVVKGASSRDKLVLVRGTEVGTVREGLVP</sequence>
<gene>
    <name evidence="3" type="ORF">AVDCRST_MAG14-1781</name>
</gene>
<dbReference type="GO" id="GO:0005737">
    <property type="term" value="C:cytoplasm"/>
    <property type="evidence" value="ECO:0007669"/>
    <property type="project" value="TreeGrafter"/>
</dbReference>
<dbReference type="InterPro" id="IPR036591">
    <property type="entry name" value="YggU-like_sf"/>
</dbReference>
<name>A0A6J4R2C3_9ACTN</name>
<dbReference type="NCBIfam" id="TIGR00251">
    <property type="entry name" value="DUF167 family protein"/>
    <property type="match status" value="1"/>
</dbReference>
<dbReference type="SMART" id="SM01152">
    <property type="entry name" value="DUF167"/>
    <property type="match status" value="1"/>
</dbReference>
<organism evidence="3">
    <name type="scientific">uncultured Rubrobacteraceae bacterium</name>
    <dbReference type="NCBI Taxonomy" id="349277"/>
    <lineage>
        <taxon>Bacteria</taxon>
        <taxon>Bacillati</taxon>
        <taxon>Actinomycetota</taxon>
        <taxon>Rubrobacteria</taxon>
        <taxon>Rubrobacterales</taxon>
        <taxon>Rubrobacteraceae</taxon>
        <taxon>environmental samples</taxon>
    </lineage>
</organism>
<dbReference type="EMBL" id="CADCVG010000073">
    <property type="protein sequence ID" value="CAA9457005.1"/>
    <property type="molecule type" value="Genomic_DNA"/>
</dbReference>
<dbReference type="PANTHER" id="PTHR13420:SF7">
    <property type="entry name" value="UPF0235 PROTEIN C15ORF40"/>
    <property type="match status" value="1"/>
</dbReference>
<dbReference type="Gene3D" id="3.30.1200.10">
    <property type="entry name" value="YggU-like"/>
    <property type="match status" value="1"/>
</dbReference>
<evidence type="ECO:0000256" key="1">
    <source>
        <dbReference type="ARBA" id="ARBA00010364"/>
    </source>
</evidence>
<comment type="similarity">
    <text evidence="1 2">Belongs to the UPF0235 family.</text>
</comment>
<proteinExistence type="inferred from homology"/>
<dbReference type="HAMAP" id="MF_00634">
    <property type="entry name" value="UPF0235"/>
    <property type="match status" value="1"/>
</dbReference>
<accession>A0A6J4R2C3</accession>
<dbReference type="PANTHER" id="PTHR13420">
    <property type="entry name" value="UPF0235 PROTEIN C15ORF40"/>
    <property type="match status" value="1"/>
</dbReference>
<reference evidence="3" key="1">
    <citation type="submission" date="2020-02" db="EMBL/GenBank/DDBJ databases">
        <authorList>
            <person name="Meier V. D."/>
        </authorList>
    </citation>
    <scope>NUCLEOTIDE SEQUENCE</scope>
    <source>
        <strain evidence="3">AVDCRST_MAG14</strain>
    </source>
</reference>
<dbReference type="Pfam" id="PF02594">
    <property type="entry name" value="DUF167"/>
    <property type="match status" value="1"/>
</dbReference>
<protein>
    <recommendedName>
        <fullName evidence="2">UPF0235 protein AVDCRST_MAG14-1781</fullName>
    </recommendedName>
</protein>
<evidence type="ECO:0000256" key="2">
    <source>
        <dbReference type="HAMAP-Rule" id="MF_00634"/>
    </source>
</evidence>